<dbReference type="Pfam" id="PF00076">
    <property type="entry name" value="RRM_1"/>
    <property type="match status" value="1"/>
</dbReference>
<keyword evidence="1 2" id="KW-0694">RNA-binding</keyword>
<dbReference type="GO" id="GO:0003729">
    <property type="term" value="F:mRNA binding"/>
    <property type="evidence" value="ECO:0007669"/>
    <property type="project" value="TreeGrafter"/>
</dbReference>
<accession>A0AAV7JH07</accession>
<dbReference type="InterPro" id="IPR035979">
    <property type="entry name" value="RBD_domain_sf"/>
</dbReference>
<evidence type="ECO:0000256" key="1">
    <source>
        <dbReference type="ARBA" id="ARBA00022884"/>
    </source>
</evidence>
<dbReference type="AlphaFoldDB" id="A0AAV7JH07"/>
<protein>
    <submittedName>
        <fullName evidence="4">Polymerase delta-interacting protein 3-like</fullName>
    </submittedName>
</protein>
<dbReference type="SMART" id="SM00360">
    <property type="entry name" value="RRM"/>
    <property type="match status" value="1"/>
</dbReference>
<reference evidence="4 5" key="1">
    <citation type="journal article" date="2023" name="BMC Biol.">
        <title>The compact genome of the sponge Oopsacas minuta (Hexactinellida) is lacking key metazoan core genes.</title>
        <authorList>
            <person name="Santini S."/>
            <person name="Schenkelaars Q."/>
            <person name="Jourda C."/>
            <person name="Duchesne M."/>
            <person name="Belahbib H."/>
            <person name="Rocher C."/>
            <person name="Selva M."/>
            <person name="Riesgo A."/>
            <person name="Vervoort M."/>
            <person name="Leys S.P."/>
            <person name="Kodjabachian L."/>
            <person name="Le Bivic A."/>
            <person name="Borchiellini C."/>
            <person name="Claverie J.M."/>
            <person name="Renard E."/>
        </authorList>
    </citation>
    <scope>NUCLEOTIDE SEQUENCE [LARGE SCALE GENOMIC DNA]</scope>
    <source>
        <strain evidence="4">SPO-2</strain>
    </source>
</reference>
<dbReference type="InterPro" id="IPR012677">
    <property type="entry name" value="Nucleotide-bd_a/b_plait_sf"/>
</dbReference>
<organism evidence="4 5">
    <name type="scientific">Oopsacas minuta</name>
    <dbReference type="NCBI Taxonomy" id="111878"/>
    <lineage>
        <taxon>Eukaryota</taxon>
        <taxon>Metazoa</taxon>
        <taxon>Porifera</taxon>
        <taxon>Hexactinellida</taxon>
        <taxon>Hexasterophora</taxon>
        <taxon>Lyssacinosida</taxon>
        <taxon>Leucopsacidae</taxon>
        <taxon>Oopsacas</taxon>
    </lineage>
</organism>
<gene>
    <name evidence="4" type="ORF">LOD99_11991</name>
</gene>
<dbReference type="InterPro" id="IPR051229">
    <property type="entry name" value="ALYREF_mRNA_export"/>
</dbReference>
<dbReference type="InterPro" id="IPR000504">
    <property type="entry name" value="RRM_dom"/>
</dbReference>
<comment type="caution">
    <text evidence="4">The sequence shown here is derived from an EMBL/GenBank/DDBJ whole genome shotgun (WGS) entry which is preliminary data.</text>
</comment>
<dbReference type="PROSITE" id="PS50102">
    <property type="entry name" value="RRM"/>
    <property type="match status" value="1"/>
</dbReference>
<dbReference type="GO" id="GO:0005634">
    <property type="term" value="C:nucleus"/>
    <property type="evidence" value="ECO:0007669"/>
    <property type="project" value="TreeGrafter"/>
</dbReference>
<evidence type="ECO:0000313" key="4">
    <source>
        <dbReference type="EMBL" id="KAI6648182.1"/>
    </source>
</evidence>
<dbReference type="GO" id="GO:0006406">
    <property type="term" value="P:mRNA export from nucleus"/>
    <property type="evidence" value="ECO:0007669"/>
    <property type="project" value="TreeGrafter"/>
</dbReference>
<feature type="domain" description="RRM" evidence="3">
    <location>
        <begin position="210"/>
        <end position="280"/>
    </location>
</feature>
<proteinExistence type="predicted"/>
<evidence type="ECO:0000313" key="5">
    <source>
        <dbReference type="Proteomes" id="UP001165289"/>
    </source>
</evidence>
<name>A0AAV7JH07_9METZ</name>
<dbReference type="PANTHER" id="PTHR19965:SF35">
    <property type="entry name" value="RNA ANNEALING PROTEIN YRA1"/>
    <property type="match status" value="1"/>
</dbReference>
<dbReference type="PANTHER" id="PTHR19965">
    <property type="entry name" value="RNA AND EXPORT FACTOR BINDING PROTEIN"/>
    <property type="match status" value="1"/>
</dbReference>
<dbReference type="SUPFAM" id="SSF54928">
    <property type="entry name" value="RNA-binding domain, RBD"/>
    <property type="match status" value="1"/>
</dbReference>
<evidence type="ECO:0000256" key="2">
    <source>
        <dbReference type="PROSITE-ProRule" id="PRU00176"/>
    </source>
</evidence>
<sequence>MLLNPDKSLDEIIRSKTTPRPLKRLNQNIYPKFNGISTLNLRFNNIRRHSDARLKILKKLDAQEDLRNKLDVNDFAISNLEENVDDASSFLPLALSESGLDPNLNTSSFSGLPSYHETKKIQITIKGLNKPKKDSFLRCNDYKFHTFPVIREPYESEVPNVQHPQYFVQSPRRSSTHFTYGDYSRKSNFHRHASQFKDIISNTNNLVTGTKLYISNLSSSVTRRDITELCEAIGRIESVTLHQCVAEVIFVSKHSAMEAYKTYHNRHLDGKAMMCRICSSYNLNSHASVSPLFSKHSPSFRGQKFVNSLCSLNY</sequence>
<dbReference type="Gene3D" id="3.30.70.330">
    <property type="match status" value="1"/>
</dbReference>
<dbReference type="Proteomes" id="UP001165289">
    <property type="component" value="Unassembled WGS sequence"/>
</dbReference>
<keyword evidence="5" id="KW-1185">Reference proteome</keyword>
<dbReference type="EMBL" id="JAKMXF010000332">
    <property type="protein sequence ID" value="KAI6648182.1"/>
    <property type="molecule type" value="Genomic_DNA"/>
</dbReference>
<evidence type="ECO:0000259" key="3">
    <source>
        <dbReference type="PROSITE" id="PS50102"/>
    </source>
</evidence>